<keyword evidence="3" id="KW-1185">Reference proteome</keyword>
<reference evidence="2 3" key="1">
    <citation type="submission" date="2018-10" db="EMBL/GenBank/DDBJ databases">
        <authorList>
            <person name="Chen X."/>
        </authorList>
    </citation>
    <scope>NUCLEOTIDE SEQUENCE [LARGE SCALE GENOMIC DNA]</scope>
    <source>
        <strain evidence="2 3">YIM 102668</strain>
    </source>
</reference>
<dbReference type="EMBL" id="RDOJ01000001">
    <property type="protein sequence ID" value="RLZ12733.1"/>
    <property type="molecule type" value="Genomic_DNA"/>
</dbReference>
<keyword evidence="1" id="KW-1133">Transmembrane helix</keyword>
<dbReference type="Pfam" id="PF14897">
    <property type="entry name" value="EpsG"/>
    <property type="match status" value="1"/>
</dbReference>
<accession>A0A3L9MI37</accession>
<gene>
    <name evidence="2" type="ORF">EAH69_00845</name>
</gene>
<dbReference type="RefSeq" id="WP_121933312.1">
    <property type="nucleotide sequence ID" value="NZ_RDOJ01000001.1"/>
</dbReference>
<feature type="transmembrane region" description="Helical" evidence="1">
    <location>
        <begin position="89"/>
        <end position="111"/>
    </location>
</feature>
<feature type="transmembrane region" description="Helical" evidence="1">
    <location>
        <begin position="198"/>
        <end position="226"/>
    </location>
</feature>
<keyword evidence="1" id="KW-0472">Membrane</keyword>
<evidence type="ECO:0000313" key="3">
    <source>
        <dbReference type="Proteomes" id="UP000275348"/>
    </source>
</evidence>
<feature type="transmembrane region" description="Helical" evidence="1">
    <location>
        <begin position="6"/>
        <end position="22"/>
    </location>
</feature>
<dbReference type="Proteomes" id="UP000275348">
    <property type="component" value="Unassembled WGS sequence"/>
</dbReference>
<organism evidence="2 3">
    <name type="scientific">Faecalibacter macacae</name>
    <dbReference type="NCBI Taxonomy" id="1859289"/>
    <lineage>
        <taxon>Bacteria</taxon>
        <taxon>Pseudomonadati</taxon>
        <taxon>Bacteroidota</taxon>
        <taxon>Flavobacteriia</taxon>
        <taxon>Flavobacteriales</taxon>
        <taxon>Weeksellaceae</taxon>
        <taxon>Faecalibacter</taxon>
    </lineage>
</organism>
<comment type="caution">
    <text evidence="2">The sequence shown here is derived from an EMBL/GenBank/DDBJ whole genome shotgun (WGS) entry which is preliminary data.</text>
</comment>
<feature type="transmembrane region" description="Helical" evidence="1">
    <location>
        <begin position="116"/>
        <end position="137"/>
    </location>
</feature>
<sequence>MSFIYYFIFSLLVITSLIEFNKNERGNKYWYSIIVIIMILTAGLGYDLSPDWVAYHETFKLLQKTDWSQLTRFSDMASMEVGYLSLNKILGSFKFDFGAVTLLMATLSLILKSTTFYKYGGIPFFVLFMYAMPNYMFEDHIHIRQGLATAIAVYSVKYIIDRKLLKFLVCIVIGYQFHESIIVFILAYWVVKVKFNEIVIGWLVTLTIIANYVGALSVIEIVMQYMPIAQEKFEDYQYQLVGNETGVALGDIVKILTVIAILVYNKYADHDKLYCIFRNIFIVGVLMYFFFGKGIFGIRLPGYFLIFLGLTLGRMLYVFTGDKLFRAFVYFSFLIYTIALIFWFQVQQGSVTNFDKYRTFFSSGSVYGLWKD</sequence>
<feature type="transmembrane region" description="Helical" evidence="1">
    <location>
        <begin position="302"/>
        <end position="320"/>
    </location>
</feature>
<feature type="transmembrane region" description="Helical" evidence="1">
    <location>
        <begin position="327"/>
        <end position="346"/>
    </location>
</feature>
<keyword evidence="1" id="KW-0812">Transmembrane</keyword>
<proteinExistence type="predicted"/>
<dbReference type="InterPro" id="IPR049458">
    <property type="entry name" value="EpsG-like"/>
</dbReference>
<feature type="transmembrane region" description="Helical" evidence="1">
    <location>
        <begin position="164"/>
        <end position="191"/>
    </location>
</feature>
<feature type="transmembrane region" description="Helical" evidence="1">
    <location>
        <begin position="29"/>
        <end position="46"/>
    </location>
</feature>
<evidence type="ECO:0000313" key="2">
    <source>
        <dbReference type="EMBL" id="RLZ12733.1"/>
    </source>
</evidence>
<feature type="transmembrane region" description="Helical" evidence="1">
    <location>
        <begin position="276"/>
        <end position="296"/>
    </location>
</feature>
<dbReference type="OrthoDB" id="1424730at2"/>
<dbReference type="AlphaFoldDB" id="A0A3L9MI37"/>
<protein>
    <submittedName>
        <fullName evidence="2">EpsG family protein</fullName>
    </submittedName>
</protein>
<name>A0A3L9MI37_9FLAO</name>
<evidence type="ECO:0000256" key="1">
    <source>
        <dbReference type="SAM" id="Phobius"/>
    </source>
</evidence>